<organism evidence="2 3">
    <name type="scientific">Allosediminivita pacifica</name>
    <dbReference type="NCBI Taxonomy" id="1267769"/>
    <lineage>
        <taxon>Bacteria</taxon>
        <taxon>Pseudomonadati</taxon>
        <taxon>Pseudomonadota</taxon>
        <taxon>Alphaproteobacteria</taxon>
        <taxon>Rhodobacterales</taxon>
        <taxon>Paracoccaceae</taxon>
        <taxon>Allosediminivita</taxon>
    </lineage>
</organism>
<dbReference type="Proteomes" id="UP000244069">
    <property type="component" value="Unassembled WGS sequence"/>
</dbReference>
<dbReference type="AlphaFoldDB" id="A0A2T6APV2"/>
<dbReference type="InterPro" id="IPR001932">
    <property type="entry name" value="PPM-type_phosphatase-like_dom"/>
</dbReference>
<feature type="domain" description="PPM-type phosphatase" evidence="1">
    <location>
        <begin position="136"/>
        <end position="328"/>
    </location>
</feature>
<evidence type="ECO:0000259" key="1">
    <source>
        <dbReference type="SMART" id="SM00331"/>
    </source>
</evidence>
<dbReference type="PANTHER" id="PTHR35801:SF1">
    <property type="entry name" value="PHOSPHOSERINE PHOSPHATASE RSBX"/>
    <property type="match status" value="1"/>
</dbReference>
<keyword evidence="3" id="KW-1185">Reference proteome</keyword>
<dbReference type="InterPro" id="IPR039248">
    <property type="entry name" value="Ptase_RsbX"/>
</dbReference>
<dbReference type="Pfam" id="PF13581">
    <property type="entry name" value="HATPase_c_2"/>
    <property type="match status" value="1"/>
</dbReference>
<dbReference type="GO" id="GO:0016301">
    <property type="term" value="F:kinase activity"/>
    <property type="evidence" value="ECO:0007669"/>
    <property type="project" value="UniProtKB-KW"/>
</dbReference>
<dbReference type="InterPro" id="IPR036890">
    <property type="entry name" value="HATPase_C_sf"/>
</dbReference>
<protein>
    <submittedName>
        <fullName evidence="2">Anti-sigma regulatory factor (Ser/Thr protein kinase)</fullName>
    </submittedName>
</protein>
<dbReference type="InterPro" id="IPR003594">
    <property type="entry name" value="HATPase_dom"/>
</dbReference>
<dbReference type="Pfam" id="PF07228">
    <property type="entry name" value="SpoIIE"/>
    <property type="match status" value="1"/>
</dbReference>
<reference evidence="2 3" key="1">
    <citation type="submission" date="2018-04" db="EMBL/GenBank/DDBJ databases">
        <title>Genomic Encyclopedia of Archaeal and Bacterial Type Strains, Phase II (KMG-II): from individual species to whole genera.</title>
        <authorList>
            <person name="Goeker M."/>
        </authorList>
    </citation>
    <scope>NUCLEOTIDE SEQUENCE [LARGE SCALE GENOMIC DNA]</scope>
    <source>
        <strain evidence="2 3">DSM 29329</strain>
    </source>
</reference>
<dbReference type="InterPro" id="IPR036457">
    <property type="entry name" value="PPM-type-like_dom_sf"/>
</dbReference>
<sequence>MLEWLDISTRADVAVARQQARAEARLAGLPPDRIESVAIVATELVTNIVKYAGSGRFLAQTMDLPRGPRLALIASDAGPGIPDIDRMRRDLVSSAASAGIGLGAIERLSDRAEIMTSPETGTLWACAFEGPGREADETLDVAALRLCHPTESVCGDDWRAVEARSGLRLVLADGMGHGEQAAEAGTAMAEGAVRPALLPPKHQLARLGEDLRRTRGGVISILDFDTDAERCDYANLGNISGFRLRDGEQTRFAMRDGYIGSPAARPMGESFDMKRGDFFILHSDGLRTIGAELLPMVQGRSCLLAAAFLLSRTELSRRDDISVAVARWRPTD</sequence>
<dbReference type="PANTHER" id="PTHR35801">
    <property type="entry name" value="PHOSPHOSERINE PHOSPHATASE RSBX"/>
    <property type="match status" value="1"/>
</dbReference>
<dbReference type="Gene3D" id="3.30.565.10">
    <property type="entry name" value="Histidine kinase-like ATPase, C-terminal domain"/>
    <property type="match status" value="1"/>
</dbReference>
<comment type="caution">
    <text evidence="2">The sequence shown here is derived from an EMBL/GenBank/DDBJ whole genome shotgun (WGS) entry which is preliminary data.</text>
</comment>
<evidence type="ECO:0000313" key="3">
    <source>
        <dbReference type="Proteomes" id="UP000244069"/>
    </source>
</evidence>
<name>A0A2T6APV2_9RHOB</name>
<dbReference type="OrthoDB" id="479131at2"/>
<keyword evidence="2" id="KW-0808">Transferase</keyword>
<dbReference type="EMBL" id="QBKN01000019">
    <property type="protein sequence ID" value="PTX45854.1"/>
    <property type="molecule type" value="Genomic_DNA"/>
</dbReference>
<keyword evidence="2" id="KW-0418">Kinase</keyword>
<dbReference type="SMART" id="SM00331">
    <property type="entry name" value="PP2C_SIG"/>
    <property type="match status" value="1"/>
</dbReference>
<dbReference type="SUPFAM" id="SSF55874">
    <property type="entry name" value="ATPase domain of HSP90 chaperone/DNA topoisomerase II/histidine kinase"/>
    <property type="match status" value="1"/>
</dbReference>
<dbReference type="SUPFAM" id="SSF81606">
    <property type="entry name" value="PP2C-like"/>
    <property type="match status" value="1"/>
</dbReference>
<gene>
    <name evidence="2" type="ORF">C8N44_11912</name>
</gene>
<evidence type="ECO:0000313" key="2">
    <source>
        <dbReference type="EMBL" id="PTX45854.1"/>
    </source>
</evidence>
<dbReference type="Gene3D" id="3.60.40.10">
    <property type="entry name" value="PPM-type phosphatase domain"/>
    <property type="match status" value="1"/>
</dbReference>
<proteinExistence type="predicted"/>
<dbReference type="RefSeq" id="WP_107977522.1">
    <property type="nucleotide sequence ID" value="NZ_BMEZ01000020.1"/>
</dbReference>
<accession>A0A2T6APV2</accession>